<evidence type="ECO:0000256" key="1">
    <source>
        <dbReference type="ARBA" id="ARBA00001947"/>
    </source>
</evidence>
<dbReference type="GO" id="GO:0006154">
    <property type="term" value="P:adenosine catabolic process"/>
    <property type="evidence" value="ECO:0007669"/>
    <property type="project" value="TreeGrafter"/>
</dbReference>
<dbReference type="Gene3D" id="3.20.20.140">
    <property type="entry name" value="Metal-dependent hydrolases"/>
    <property type="match status" value="1"/>
</dbReference>
<proteinExistence type="inferred from homology"/>
<keyword evidence="5 8" id="KW-0378">Hydrolase</keyword>
<dbReference type="PANTHER" id="PTHR11409:SF43">
    <property type="entry name" value="ADENOSINE DEAMINASE"/>
    <property type="match status" value="1"/>
</dbReference>
<comment type="similarity">
    <text evidence="2">Belongs to the metallo-dependent hydrolases superfamily. Adenosine and AMP deaminases family.</text>
</comment>
<dbReference type="CTD" id="8234088"/>
<reference evidence="8" key="1">
    <citation type="submission" date="2007-04" db="EMBL/GenBank/DDBJ databases">
        <title>Annotation of Pediculus humanus corporis strain USDA.</title>
        <authorList>
            <person name="Kirkness E."/>
            <person name="Hannick L."/>
            <person name="Hass B."/>
            <person name="Bruggner R."/>
            <person name="Lawson D."/>
            <person name="Bidwell S."/>
            <person name="Joardar V."/>
            <person name="Caler E."/>
            <person name="Walenz B."/>
            <person name="Inman J."/>
            <person name="Schobel S."/>
            <person name="Galinsky K."/>
            <person name="Amedeo P."/>
            <person name="Strausberg R."/>
        </authorList>
    </citation>
    <scope>NUCLEOTIDE SEQUENCE</scope>
    <source>
        <strain evidence="8">USDA</strain>
    </source>
</reference>
<dbReference type="InterPro" id="IPR006330">
    <property type="entry name" value="Ado/ade_deaminase"/>
</dbReference>
<dbReference type="PANTHER" id="PTHR11409">
    <property type="entry name" value="ADENOSINE DEAMINASE"/>
    <property type="match status" value="1"/>
</dbReference>
<dbReference type="STRING" id="121224.E0VDS6"/>
<feature type="domain" description="Adenosine deaminase" evidence="7">
    <location>
        <begin position="20"/>
        <end position="353"/>
    </location>
</feature>
<keyword evidence="10" id="KW-1185">Reference proteome</keyword>
<dbReference type="OrthoDB" id="272271at2759"/>
<dbReference type="GO" id="GO:0005829">
    <property type="term" value="C:cytosol"/>
    <property type="evidence" value="ECO:0007669"/>
    <property type="project" value="TreeGrafter"/>
</dbReference>
<organism>
    <name type="scientific">Pediculus humanus subsp. corporis</name>
    <name type="common">Body louse</name>
    <dbReference type="NCBI Taxonomy" id="121224"/>
    <lineage>
        <taxon>Eukaryota</taxon>
        <taxon>Metazoa</taxon>
        <taxon>Ecdysozoa</taxon>
        <taxon>Arthropoda</taxon>
        <taxon>Hexapoda</taxon>
        <taxon>Insecta</taxon>
        <taxon>Pterygota</taxon>
        <taxon>Neoptera</taxon>
        <taxon>Paraneoptera</taxon>
        <taxon>Psocodea</taxon>
        <taxon>Troctomorpha</taxon>
        <taxon>Phthiraptera</taxon>
        <taxon>Anoplura</taxon>
        <taxon>Pediculidae</taxon>
        <taxon>Pediculus</taxon>
    </lineage>
</organism>
<dbReference type="GO" id="GO:0046872">
    <property type="term" value="F:metal ion binding"/>
    <property type="evidence" value="ECO:0007669"/>
    <property type="project" value="UniProtKB-KW"/>
</dbReference>
<dbReference type="HOGENOM" id="CLU_039228_0_1_1"/>
<evidence type="ECO:0000256" key="4">
    <source>
        <dbReference type="ARBA" id="ARBA00022723"/>
    </source>
</evidence>
<dbReference type="InterPro" id="IPR032466">
    <property type="entry name" value="Metal_Hydrolase"/>
</dbReference>
<dbReference type="GeneID" id="8234088"/>
<accession>E0VDS6</accession>
<dbReference type="eggNOG" id="KOG1097">
    <property type="taxonomic scope" value="Eukaryota"/>
</dbReference>
<evidence type="ECO:0000256" key="5">
    <source>
        <dbReference type="ARBA" id="ARBA00022801"/>
    </source>
</evidence>
<dbReference type="Pfam" id="PF00962">
    <property type="entry name" value="A_deaminase"/>
    <property type="match status" value="1"/>
</dbReference>
<dbReference type="EMBL" id="AAZO01001470">
    <property type="status" value="NOT_ANNOTATED_CDS"/>
    <property type="molecule type" value="Genomic_DNA"/>
</dbReference>
<dbReference type="VEuPathDB" id="VectorBase:PHUM124930"/>
<evidence type="ECO:0000259" key="7">
    <source>
        <dbReference type="Pfam" id="PF00962"/>
    </source>
</evidence>
<dbReference type="OMA" id="NKIALPW"/>
<reference evidence="8" key="2">
    <citation type="submission" date="2007-04" db="EMBL/GenBank/DDBJ databases">
        <title>The genome of the human body louse.</title>
        <authorList>
            <consortium name="The Human Body Louse Genome Consortium"/>
            <person name="Kirkness E."/>
            <person name="Walenz B."/>
            <person name="Hass B."/>
            <person name="Bruggner R."/>
            <person name="Strausberg R."/>
        </authorList>
    </citation>
    <scope>NUCLEOTIDE SEQUENCE</scope>
    <source>
        <strain evidence="8">USDA</strain>
    </source>
</reference>
<dbReference type="KEGG" id="phu:Phum_PHUM124930"/>
<sequence length="358" mass="41124">MNSPDAVEFNNLQNVPKTRIELHAHLDGCMRHETIWELLKEKNLKMPGNGTFKDLKKALVVRDPVNLGHFLAPFGIFLPAVQDDFNAMERIAYEFCEDKAEQNVLYVEARYNPHAFLTEKNTNKENLDEVVAAIHRGFIKGEKDFNIKVGTILCLLRGTDKSMEVFDLYRRQSDKGLLGLDMAAIFSETSIEDEVPLNTEEQKIFERAERLHIHRTIHASERGPPEMAERALNNYRAERIGHGYRVLENNKIYRQCIEENVHFECCPWSSYLTGSVPLRIKKHPIAVFSENDVNFSINTDDTAVTGYTLTDDYNLTQKWGFTEGTLIKCNFNAARATFLPVNEKEELIRTLKKNIGIE</sequence>
<comment type="cofactor">
    <cofactor evidence="1">
        <name>Zn(2+)</name>
        <dbReference type="ChEBI" id="CHEBI:29105"/>
    </cofactor>
</comment>
<dbReference type="GO" id="GO:0046103">
    <property type="term" value="P:inosine biosynthetic process"/>
    <property type="evidence" value="ECO:0007669"/>
    <property type="project" value="TreeGrafter"/>
</dbReference>
<name>E0VDS6_PEDHC</name>
<dbReference type="SUPFAM" id="SSF51556">
    <property type="entry name" value="Metallo-dependent hydrolases"/>
    <property type="match status" value="1"/>
</dbReference>
<evidence type="ECO:0000256" key="2">
    <source>
        <dbReference type="ARBA" id="ARBA00006676"/>
    </source>
</evidence>
<dbReference type="AlphaFoldDB" id="E0VDS6"/>
<dbReference type="EnsemblMetazoa" id="PHUM124930-RA">
    <property type="protein sequence ID" value="PHUM124930-PA"/>
    <property type="gene ID" value="PHUM124930"/>
</dbReference>
<evidence type="ECO:0000313" key="9">
    <source>
        <dbReference type="EnsemblMetazoa" id="PHUM124930-PA"/>
    </source>
</evidence>
<dbReference type="GO" id="GO:0009897">
    <property type="term" value="C:external side of plasma membrane"/>
    <property type="evidence" value="ECO:0007669"/>
    <property type="project" value="TreeGrafter"/>
</dbReference>
<dbReference type="EC" id="3.5.4.4" evidence="3"/>
<evidence type="ECO:0000256" key="6">
    <source>
        <dbReference type="ARBA" id="ARBA00022833"/>
    </source>
</evidence>
<gene>
    <name evidence="9" type="primary">8234088</name>
    <name evidence="8" type="ORF">Phum_PHUM124930</name>
</gene>
<evidence type="ECO:0000313" key="10">
    <source>
        <dbReference type="Proteomes" id="UP000009046"/>
    </source>
</evidence>
<protein>
    <recommendedName>
        <fullName evidence="3">adenosine deaminase</fullName>
        <ecNumber evidence="3">3.5.4.4</ecNumber>
    </recommendedName>
</protein>
<dbReference type="EMBL" id="DS235088">
    <property type="protein sequence ID" value="EEB11532.1"/>
    <property type="molecule type" value="Genomic_DNA"/>
</dbReference>
<dbReference type="Proteomes" id="UP000009046">
    <property type="component" value="Unassembled WGS sequence"/>
</dbReference>
<reference evidence="9" key="3">
    <citation type="submission" date="2020-05" db="UniProtKB">
        <authorList>
            <consortium name="EnsemblMetazoa"/>
        </authorList>
    </citation>
    <scope>IDENTIFICATION</scope>
    <source>
        <strain evidence="9">USDA</strain>
    </source>
</reference>
<keyword evidence="6" id="KW-0862">Zinc</keyword>
<dbReference type="GO" id="GO:0004000">
    <property type="term" value="F:adenosine deaminase activity"/>
    <property type="evidence" value="ECO:0007669"/>
    <property type="project" value="TreeGrafter"/>
</dbReference>
<dbReference type="GO" id="GO:0043103">
    <property type="term" value="P:hypoxanthine salvage"/>
    <property type="evidence" value="ECO:0007669"/>
    <property type="project" value="TreeGrafter"/>
</dbReference>
<keyword evidence="4" id="KW-0479">Metal-binding</keyword>
<dbReference type="NCBIfam" id="TIGR01430">
    <property type="entry name" value="aden_deam"/>
    <property type="match status" value="1"/>
</dbReference>
<dbReference type="RefSeq" id="XP_002424270.1">
    <property type="nucleotide sequence ID" value="XM_002424225.1"/>
</dbReference>
<evidence type="ECO:0000256" key="3">
    <source>
        <dbReference type="ARBA" id="ARBA00012784"/>
    </source>
</evidence>
<dbReference type="GO" id="GO:0060169">
    <property type="term" value="P:negative regulation of adenosine receptor signaling pathway"/>
    <property type="evidence" value="ECO:0007669"/>
    <property type="project" value="TreeGrafter"/>
</dbReference>
<dbReference type="InterPro" id="IPR001365">
    <property type="entry name" value="A_deaminase_dom"/>
</dbReference>
<evidence type="ECO:0000313" key="8">
    <source>
        <dbReference type="EMBL" id="EEB11532.1"/>
    </source>
</evidence>
<dbReference type="InParanoid" id="E0VDS6"/>